<keyword evidence="1" id="KW-0489">Methyltransferase</keyword>
<dbReference type="Pfam" id="PF07109">
    <property type="entry name" value="Mg-por_mtran_C"/>
    <property type="match status" value="1"/>
</dbReference>
<accession>A0A7S2ZFA1</accession>
<gene>
    <name evidence="5" type="ORF">RMAR00112_LOCUS5703</name>
</gene>
<evidence type="ECO:0000313" key="5">
    <source>
        <dbReference type="EMBL" id="CAE0037752.1"/>
    </source>
</evidence>
<reference evidence="5" key="1">
    <citation type="submission" date="2021-01" db="EMBL/GenBank/DDBJ databases">
        <authorList>
            <person name="Corre E."/>
            <person name="Pelletier E."/>
            <person name="Niang G."/>
            <person name="Scheremetjew M."/>
            <person name="Finn R."/>
            <person name="Kale V."/>
            <person name="Holt S."/>
            <person name="Cochrane G."/>
            <person name="Meng A."/>
            <person name="Brown T."/>
            <person name="Cohen L."/>
        </authorList>
    </citation>
    <scope>NUCLEOTIDE SEQUENCE</scope>
    <source>
        <strain evidence="5">CCMP 769</strain>
    </source>
</reference>
<dbReference type="SUPFAM" id="SSF53335">
    <property type="entry name" value="S-adenosyl-L-methionine-dependent methyltransferases"/>
    <property type="match status" value="1"/>
</dbReference>
<evidence type="ECO:0000259" key="4">
    <source>
        <dbReference type="Pfam" id="PF07109"/>
    </source>
</evidence>
<keyword evidence="3" id="KW-0949">S-adenosyl-L-methionine</keyword>
<dbReference type="GO" id="GO:0032259">
    <property type="term" value="P:methylation"/>
    <property type="evidence" value="ECO:0007669"/>
    <property type="project" value="UniProtKB-KW"/>
</dbReference>
<dbReference type="Gene3D" id="3.40.50.150">
    <property type="entry name" value="Vaccinia Virus protein VP39"/>
    <property type="match status" value="1"/>
</dbReference>
<dbReference type="PROSITE" id="PS51556">
    <property type="entry name" value="SAM_MT_MG_PIX"/>
    <property type="match status" value="1"/>
</dbReference>
<dbReference type="EMBL" id="HBHW01007507">
    <property type="protein sequence ID" value="CAE0037752.1"/>
    <property type="molecule type" value="Transcribed_RNA"/>
</dbReference>
<dbReference type="NCBIfam" id="TIGR02021">
    <property type="entry name" value="BchM-ChlM"/>
    <property type="match status" value="1"/>
</dbReference>
<dbReference type="AlphaFoldDB" id="A0A7S2ZFA1"/>
<dbReference type="GO" id="GO:0015995">
    <property type="term" value="P:chlorophyll biosynthetic process"/>
    <property type="evidence" value="ECO:0007669"/>
    <property type="project" value="InterPro"/>
</dbReference>
<sequence>MAFIAGTGFVRVLSRPSTCASSRKCSVLNMSLEQEDKVVVKEYFNTKGFDRWSRIYSEDGEINNVQKDIREGHQITIDTILQWLDEEGNLSQRKICDAGCGVGSLAIPLAQRGATVSASDISESMANEGRARADAILGADASRVTFEAADLESLAGSYDLVCCVDVLIHYPDEKLRDMIGHLGSLTTGQLIFSFAPRTPLLALLKKVGDFFPGPSKATRAYLHAEDEVVSILSELGFKVVRRSETRAKFYFSTVLQVERA</sequence>
<dbReference type="GO" id="GO:0046406">
    <property type="term" value="F:magnesium protoporphyrin IX methyltransferase activity"/>
    <property type="evidence" value="ECO:0007669"/>
    <property type="project" value="InterPro"/>
</dbReference>
<proteinExistence type="predicted"/>
<dbReference type="InterPro" id="IPR010940">
    <property type="entry name" value="Mg_prot_MeTrfase_C"/>
</dbReference>
<dbReference type="CDD" id="cd02440">
    <property type="entry name" value="AdoMet_MTases"/>
    <property type="match status" value="1"/>
</dbReference>
<organism evidence="5">
    <name type="scientific">Rhodosorus marinus</name>
    <dbReference type="NCBI Taxonomy" id="101924"/>
    <lineage>
        <taxon>Eukaryota</taxon>
        <taxon>Rhodophyta</taxon>
        <taxon>Stylonematophyceae</taxon>
        <taxon>Stylonematales</taxon>
        <taxon>Stylonemataceae</taxon>
        <taxon>Rhodosorus</taxon>
    </lineage>
</organism>
<evidence type="ECO:0000256" key="3">
    <source>
        <dbReference type="ARBA" id="ARBA00022691"/>
    </source>
</evidence>
<dbReference type="InterPro" id="IPR029063">
    <property type="entry name" value="SAM-dependent_MTases_sf"/>
</dbReference>
<evidence type="ECO:0000256" key="2">
    <source>
        <dbReference type="ARBA" id="ARBA00022679"/>
    </source>
</evidence>
<dbReference type="PANTHER" id="PTHR43464">
    <property type="entry name" value="METHYLTRANSFERASE"/>
    <property type="match status" value="1"/>
</dbReference>
<name>A0A7S2ZFA1_9RHOD</name>
<evidence type="ECO:0000256" key="1">
    <source>
        <dbReference type="ARBA" id="ARBA00022603"/>
    </source>
</evidence>
<dbReference type="InterPro" id="IPR010251">
    <property type="entry name" value="Mg_prot_MeTrfase"/>
</dbReference>
<feature type="domain" description="Magnesium-protoporphyrin IX methyltransferase C-terminal" evidence="4">
    <location>
        <begin position="163"/>
        <end position="259"/>
    </location>
</feature>
<dbReference type="PANTHER" id="PTHR43464:SF19">
    <property type="entry name" value="UBIQUINONE BIOSYNTHESIS O-METHYLTRANSFERASE, MITOCHONDRIAL"/>
    <property type="match status" value="1"/>
</dbReference>
<keyword evidence="2" id="KW-0808">Transferase</keyword>
<protein>
    <recommendedName>
        <fullName evidence="4">Magnesium-protoporphyrin IX methyltransferase C-terminal domain-containing protein</fullName>
    </recommendedName>
</protein>